<name>A0A371I6Q5_MUCPR</name>
<proteinExistence type="predicted"/>
<dbReference type="Proteomes" id="UP000257109">
    <property type="component" value="Unassembled WGS sequence"/>
</dbReference>
<comment type="caution">
    <text evidence="1">The sequence shown here is derived from an EMBL/GenBank/DDBJ whole genome shotgun (WGS) entry which is preliminary data.</text>
</comment>
<accession>A0A371I6Q5</accession>
<feature type="non-terminal residue" evidence="1">
    <location>
        <position position="1"/>
    </location>
</feature>
<gene>
    <name evidence="1" type="ORF">CR513_04699</name>
</gene>
<organism evidence="1 2">
    <name type="scientific">Mucuna pruriens</name>
    <name type="common">Velvet bean</name>
    <name type="synonym">Dolichos pruriens</name>
    <dbReference type="NCBI Taxonomy" id="157652"/>
    <lineage>
        <taxon>Eukaryota</taxon>
        <taxon>Viridiplantae</taxon>
        <taxon>Streptophyta</taxon>
        <taxon>Embryophyta</taxon>
        <taxon>Tracheophyta</taxon>
        <taxon>Spermatophyta</taxon>
        <taxon>Magnoliopsida</taxon>
        <taxon>eudicotyledons</taxon>
        <taxon>Gunneridae</taxon>
        <taxon>Pentapetalae</taxon>
        <taxon>rosids</taxon>
        <taxon>fabids</taxon>
        <taxon>Fabales</taxon>
        <taxon>Fabaceae</taxon>
        <taxon>Papilionoideae</taxon>
        <taxon>50 kb inversion clade</taxon>
        <taxon>NPAAA clade</taxon>
        <taxon>indigoferoid/millettioid clade</taxon>
        <taxon>Phaseoleae</taxon>
        <taxon>Mucuna</taxon>
    </lineage>
</organism>
<dbReference type="EMBL" id="QJKJ01000791">
    <property type="protein sequence ID" value="RDY10725.1"/>
    <property type="molecule type" value="Genomic_DNA"/>
</dbReference>
<dbReference type="AlphaFoldDB" id="A0A371I6Q5"/>
<reference evidence="1" key="1">
    <citation type="submission" date="2018-05" db="EMBL/GenBank/DDBJ databases">
        <title>Draft genome of Mucuna pruriens seed.</title>
        <authorList>
            <person name="Nnadi N.E."/>
            <person name="Vos R."/>
            <person name="Hasami M.H."/>
            <person name="Devisetty U.K."/>
            <person name="Aguiy J.C."/>
        </authorList>
    </citation>
    <scope>NUCLEOTIDE SEQUENCE [LARGE SCALE GENOMIC DNA]</scope>
    <source>
        <strain evidence="1">JCA_2017</strain>
    </source>
</reference>
<protein>
    <submittedName>
        <fullName evidence="1">Uncharacterized protein</fullName>
    </submittedName>
</protein>
<keyword evidence="2" id="KW-1185">Reference proteome</keyword>
<sequence length="61" mass="7123">MENNMEDLSLVKPTFPKNGVHAYSLIKKAKKKRKFKESDIYAKEALSFHIPRASMIMLLKR</sequence>
<evidence type="ECO:0000313" key="2">
    <source>
        <dbReference type="Proteomes" id="UP000257109"/>
    </source>
</evidence>
<evidence type="ECO:0000313" key="1">
    <source>
        <dbReference type="EMBL" id="RDY10725.1"/>
    </source>
</evidence>